<dbReference type="PANTHER" id="PTHR35164">
    <property type="entry name" value="EXPRESSED PROTEIN"/>
    <property type="match status" value="1"/>
</dbReference>
<keyword evidence="1" id="KW-0175">Coiled coil</keyword>
<dbReference type="PANTHER" id="PTHR35164:SF9">
    <property type="entry name" value="EXPRESSED PROTEIN"/>
    <property type="match status" value="1"/>
</dbReference>
<organism evidence="3">
    <name type="scientific">Anthurium amnicola</name>
    <dbReference type="NCBI Taxonomy" id="1678845"/>
    <lineage>
        <taxon>Eukaryota</taxon>
        <taxon>Viridiplantae</taxon>
        <taxon>Streptophyta</taxon>
        <taxon>Embryophyta</taxon>
        <taxon>Tracheophyta</taxon>
        <taxon>Spermatophyta</taxon>
        <taxon>Magnoliopsida</taxon>
        <taxon>Liliopsida</taxon>
        <taxon>Araceae</taxon>
        <taxon>Pothoideae</taxon>
        <taxon>Potheae</taxon>
        <taxon>Anthurium</taxon>
    </lineage>
</organism>
<sequence length="544" mass="60594">MQSFKSRIGSPDHAKAASPSAARSTRGSVSPGGSPDTANSKPPKPLERKLSSKAVPSPEKRAVRVSDVRQQLGQVQGDLRRASEEKARALVEFNATKQALSQRMEGEGMRRIKILEGAVAKAKESERKMLESLVTQTKQLEGTKIELEEAKLEIRNLRESIRGLEGSASRPSRNLERYLEKPVSLDSCQSDEELVRLRSELRLAIEAEEKNKKAMDDLAFALKEVTTEMNQLKQKLSTTQSELDTTRAEADQSKLMLRTTGERLQVVLEEAERLRLEADESVVAWNAKENGFINCMKVSEEEMTKLQQENYGLVESQRIAREETTKLRDIMKQALSEATVVKEALEIARNENLQLKDLLSDKDNSLKTIKQDYECLKISEASALDSVKELKNLLAAASASDMKIASSDDTGSPTKLKSIIKEGTGREGMAKFPSERWTSDSPCIGNGLKDHSGSFLGMSERVASSGQKDCLYASLSSVSDLTAPSFHELHNGDVNSDVFESNDHMERIHFDGMNNERCFPSKQKKKKPILRKFGELLRRGSFQK</sequence>
<dbReference type="EMBL" id="GDJX01005832">
    <property type="protein sequence ID" value="JAT62104.1"/>
    <property type="molecule type" value="Transcribed_RNA"/>
</dbReference>
<evidence type="ECO:0000256" key="2">
    <source>
        <dbReference type="SAM" id="MobiDB-lite"/>
    </source>
</evidence>
<proteinExistence type="predicted"/>
<evidence type="ECO:0000256" key="1">
    <source>
        <dbReference type="SAM" id="Coils"/>
    </source>
</evidence>
<feature type="coiled-coil region" evidence="1">
    <location>
        <begin position="130"/>
        <end position="167"/>
    </location>
</feature>
<name>A0A1D1Z5F9_9ARAE</name>
<protein>
    <submittedName>
        <fullName evidence="3">WEB family protein At5g16730, chloroplastic</fullName>
    </submittedName>
</protein>
<gene>
    <name evidence="3" type="primary">At5g16730</name>
    <name evidence="3" type="ORF">g.34947</name>
</gene>
<feature type="coiled-coil region" evidence="1">
    <location>
        <begin position="204"/>
        <end position="249"/>
    </location>
</feature>
<accession>A0A1D1Z5F9</accession>
<reference evidence="3" key="1">
    <citation type="submission" date="2015-07" db="EMBL/GenBank/DDBJ databases">
        <title>Transcriptome Assembly of Anthurium amnicola.</title>
        <authorList>
            <person name="Suzuki J."/>
        </authorList>
    </citation>
    <scope>NUCLEOTIDE SEQUENCE</scope>
</reference>
<dbReference type="AlphaFoldDB" id="A0A1D1Z5F9"/>
<feature type="region of interest" description="Disordered" evidence="2">
    <location>
        <begin position="1"/>
        <end position="69"/>
    </location>
</feature>
<feature type="compositionally biased region" description="Basic and acidic residues" evidence="2">
    <location>
        <begin position="58"/>
        <end position="67"/>
    </location>
</feature>
<evidence type="ECO:0000313" key="3">
    <source>
        <dbReference type="EMBL" id="JAT62104.1"/>
    </source>
</evidence>